<accession>A0A1M5VRY1</accession>
<gene>
    <name evidence="1" type="ORF">SAMN04488109_5354</name>
</gene>
<name>A0A1M5VRY1_9BACT</name>
<dbReference type="RefSeq" id="WP_073140756.1">
    <property type="nucleotide sequence ID" value="NZ_FQWQ01000004.1"/>
</dbReference>
<sequence>MGTVKSGKNRERSIKNEIVPDWVWNIENDPHAIEKAKIAQKHLDTFGLPKDDSTDRGKH</sequence>
<reference evidence="1 2" key="1">
    <citation type="submission" date="2016-11" db="EMBL/GenBank/DDBJ databases">
        <authorList>
            <person name="Jaros S."/>
            <person name="Januszkiewicz K."/>
            <person name="Wedrychowicz H."/>
        </authorList>
    </citation>
    <scope>NUCLEOTIDE SEQUENCE [LARGE SCALE GENOMIC DNA]</scope>
    <source>
        <strain evidence="1 2">DSM 24574</strain>
    </source>
</reference>
<dbReference type="Proteomes" id="UP000184212">
    <property type="component" value="Unassembled WGS sequence"/>
</dbReference>
<keyword evidence="2" id="KW-1185">Reference proteome</keyword>
<evidence type="ECO:0000313" key="1">
    <source>
        <dbReference type="EMBL" id="SHH78019.1"/>
    </source>
</evidence>
<dbReference type="EMBL" id="FQWQ01000004">
    <property type="protein sequence ID" value="SHH78019.1"/>
    <property type="molecule type" value="Genomic_DNA"/>
</dbReference>
<proteinExistence type="predicted"/>
<protein>
    <submittedName>
        <fullName evidence="1">Uncharacterized protein</fullName>
    </submittedName>
</protein>
<dbReference type="AlphaFoldDB" id="A0A1M5VRY1"/>
<organism evidence="1 2">
    <name type="scientific">Chryseolinea serpens</name>
    <dbReference type="NCBI Taxonomy" id="947013"/>
    <lineage>
        <taxon>Bacteria</taxon>
        <taxon>Pseudomonadati</taxon>
        <taxon>Bacteroidota</taxon>
        <taxon>Cytophagia</taxon>
        <taxon>Cytophagales</taxon>
        <taxon>Fulvivirgaceae</taxon>
        <taxon>Chryseolinea</taxon>
    </lineage>
</organism>
<evidence type="ECO:0000313" key="2">
    <source>
        <dbReference type="Proteomes" id="UP000184212"/>
    </source>
</evidence>